<dbReference type="Gene3D" id="3.40.50.300">
    <property type="entry name" value="P-loop containing nucleotide triphosphate hydrolases"/>
    <property type="match status" value="2"/>
</dbReference>
<comment type="caution">
    <text evidence="16">The sequence shown here is derived from an EMBL/GenBank/DDBJ whole genome shotgun (WGS) entry which is preliminary data.</text>
</comment>
<evidence type="ECO:0000256" key="10">
    <source>
        <dbReference type="ARBA" id="ARBA00048988"/>
    </source>
</evidence>
<evidence type="ECO:0000313" key="17">
    <source>
        <dbReference type="Proteomes" id="UP000028302"/>
    </source>
</evidence>
<comment type="function">
    <text evidence="11">Rep helicase is a single-stranded DNA-dependent ATPase involved in DNA replication; it can initiate unwinding at a nick in the DNA. It binds to the single-stranded DNA and acts in a progressive fashion along the DNA in the 3' to 5' direction.</text>
</comment>
<comment type="subunit">
    <text evidence="11">Homodimer.</text>
</comment>
<dbReference type="OrthoDB" id="9806690at2"/>
<evidence type="ECO:0000256" key="12">
    <source>
        <dbReference type="PROSITE-ProRule" id="PRU00560"/>
    </source>
</evidence>
<dbReference type="AlphaFoldDB" id="A0A084IL47"/>
<comment type="similarity">
    <text evidence="1 11">Belongs to the helicase family. UvrD subfamily.</text>
</comment>
<dbReference type="PANTHER" id="PTHR11070:SF64">
    <property type="entry name" value="ATP-DEPENDENT DNA HELICASE REP"/>
    <property type="match status" value="1"/>
</dbReference>
<dbReference type="InterPro" id="IPR014017">
    <property type="entry name" value="DNA_helicase_UvrD-like_C"/>
</dbReference>
<keyword evidence="6 11" id="KW-0067">ATP-binding</keyword>
<feature type="binding site" evidence="11">
    <location>
        <position position="275"/>
    </location>
    <ligand>
        <name>ATP</name>
        <dbReference type="ChEBI" id="CHEBI:30616"/>
    </ligand>
</feature>
<evidence type="ECO:0000256" key="6">
    <source>
        <dbReference type="ARBA" id="ARBA00022840"/>
    </source>
</evidence>
<keyword evidence="3 11" id="KW-0547">Nucleotide-binding</keyword>
<dbReference type="InterPro" id="IPR027417">
    <property type="entry name" value="P-loop_NTPase"/>
</dbReference>
<dbReference type="PROSITE" id="PS51198">
    <property type="entry name" value="UVRD_HELICASE_ATP_BIND"/>
    <property type="match status" value="1"/>
</dbReference>
<evidence type="ECO:0000256" key="8">
    <source>
        <dbReference type="ARBA" id="ARBA00023235"/>
    </source>
</evidence>
<gene>
    <name evidence="11" type="primary">rep</name>
    <name evidence="16" type="ORF">C41B8_09531</name>
</gene>
<dbReference type="CDD" id="cd17932">
    <property type="entry name" value="DEXQc_UvrD"/>
    <property type="match status" value="1"/>
</dbReference>
<evidence type="ECO:0000259" key="14">
    <source>
        <dbReference type="PROSITE" id="PS51198"/>
    </source>
</evidence>
<dbReference type="InterPro" id="IPR013986">
    <property type="entry name" value="DExx_box_DNA_helicase_dom_sf"/>
</dbReference>
<feature type="region of interest" description="Disordered" evidence="13">
    <location>
        <begin position="612"/>
        <end position="653"/>
    </location>
</feature>
<evidence type="ECO:0000256" key="2">
    <source>
        <dbReference type="ARBA" id="ARBA00022705"/>
    </source>
</evidence>
<evidence type="ECO:0000256" key="9">
    <source>
        <dbReference type="ARBA" id="ARBA00034617"/>
    </source>
</evidence>
<proteinExistence type="inferred from homology"/>
<organism evidence="16 17">
    <name type="scientific">Salinisphaera hydrothermalis (strain C41B8)</name>
    <dbReference type="NCBI Taxonomy" id="1304275"/>
    <lineage>
        <taxon>Bacteria</taxon>
        <taxon>Pseudomonadati</taxon>
        <taxon>Pseudomonadota</taxon>
        <taxon>Gammaproteobacteria</taxon>
        <taxon>Salinisphaerales</taxon>
        <taxon>Salinisphaeraceae</taxon>
        <taxon>Salinisphaera</taxon>
    </lineage>
</organism>
<evidence type="ECO:0000256" key="13">
    <source>
        <dbReference type="SAM" id="MobiDB-lite"/>
    </source>
</evidence>
<evidence type="ECO:0000256" key="11">
    <source>
        <dbReference type="HAMAP-Rule" id="MF_01920"/>
    </source>
</evidence>
<dbReference type="EC" id="5.6.2.4" evidence="11"/>
<evidence type="ECO:0000259" key="15">
    <source>
        <dbReference type="PROSITE" id="PS51217"/>
    </source>
</evidence>
<dbReference type="InterPro" id="IPR005752">
    <property type="entry name" value="Helicase_Rep"/>
</dbReference>
<dbReference type="GO" id="GO:0043138">
    <property type="term" value="F:3'-5' DNA helicase activity"/>
    <property type="evidence" value="ECO:0007669"/>
    <property type="project" value="UniProtKB-UniRule"/>
</dbReference>
<name>A0A084IL47_SALHC</name>
<keyword evidence="7 11" id="KW-0238">DNA-binding</keyword>
<dbReference type="Gene3D" id="1.10.10.160">
    <property type="match status" value="1"/>
</dbReference>
<dbReference type="GO" id="GO:0003697">
    <property type="term" value="F:single-stranded DNA binding"/>
    <property type="evidence" value="ECO:0007669"/>
    <property type="project" value="UniProtKB-UniRule"/>
</dbReference>
<comment type="catalytic activity">
    <reaction evidence="10 11">
        <text>ATP + H2O = ADP + phosphate + H(+)</text>
        <dbReference type="Rhea" id="RHEA:13065"/>
        <dbReference type="ChEBI" id="CHEBI:15377"/>
        <dbReference type="ChEBI" id="CHEBI:15378"/>
        <dbReference type="ChEBI" id="CHEBI:30616"/>
        <dbReference type="ChEBI" id="CHEBI:43474"/>
        <dbReference type="ChEBI" id="CHEBI:456216"/>
        <dbReference type="EC" id="5.6.2.4"/>
    </reaction>
</comment>
<sequence length="670" mass="74656">MALPKLNPQQDAAMRYLDGPLLVLAGAGSGKTGVITRKIAHLIARGYDARRVVAVTFTNKAAREMKQRASKLISADDARGLTVSTFHSLGLQMIREEHAALGYKPRFSIFDSEDADKVLADLVGRDGDHRKATKAAISNWKSALIDPETATAQATGSDIPLARAYGEYQRRLKAYNAVDFDDLLALPVHLLSTDHEARERWQSRFRYLLVDEYQDTNAAQYEMMRLLAGARAAFTVVGDDDQSIYAWRGARPGNIADLSRDFPHLKVIKLEQNYRSVGNVLSAANQLIGASNQRAYEKTLWSAMGPGDRVRVIAAPDEAGEAERIASEISSHKLRLGTAYGDYAILYRGNFQSRAFEKALRERDIPYRVSGGRSFFERSEIRDLVTYLKLMVNPDDDAAFLRIVNLPRREIGPATLEALGRYAGSRHISLFDAARGIGLAGGVGERSGRRLADFVDWLRNLTQDSEGMTPRELVSQLIVDIDYRNWLRDTSANTKAARKRIENLDDFIGWLDRLDNAEDGKPVTLEDVVRRLSLMDFANQSEKDVENQVHLLTLHAAKGLEFDHVFLAGLEEGMLPHHACLEDDKIEEERRLLYVGITRARKTLALTYARKRRRGGEESDSVPSRFLEELPADELDWPSATGTRSKAANAEQGRDQVAALRAMLGASADS</sequence>
<feature type="binding site" evidence="12">
    <location>
        <begin position="25"/>
        <end position="32"/>
    </location>
    <ligand>
        <name>ATP</name>
        <dbReference type="ChEBI" id="CHEBI:30616"/>
    </ligand>
</feature>
<dbReference type="eggNOG" id="COG0210">
    <property type="taxonomic scope" value="Bacteria"/>
</dbReference>
<dbReference type="GO" id="GO:0005524">
    <property type="term" value="F:ATP binding"/>
    <property type="evidence" value="ECO:0007669"/>
    <property type="project" value="UniProtKB-UniRule"/>
</dbReference>
<feature type="domain" description="UvrD-like helicase ATP-binding" evidence="14">
    <location>
        <begin position="4"/>
        <end position="277"/>
    </location>
</feature>
<keyword evidence="8 11" id="KW-0413">Isomerase</keyword>
<evidence type="ECO:0000256" key="5">
    <source>
        <dbReference type="ARBA" id="ARBA00022806"/>
    </source>
</evidence>
<dbReference type="SUPFAM" id="SSF52540">
    <property type="entry name" value="P-loop containing nucleoside triphosphate hydrolases"/>
    <property type="match status" value="1"/>
</dbReference>
<evidence type="ECO:0000256" key="1">
    <source>
        <dbReference type="ARBA" id="ARBA00009922"/>
    </source>
</evidence>
<comment type="catalytic activity">
    <reaction evidence="9 11">
        <text>Couples ATP hydrolysis with the unwinding of duplex DNA by translocating in the 3'-5' direction.</text>
        <dbReference type="EC" id="5.6.2.4"/>
    </reaction>
</comment>
<dbReference type="RefSeq" id="WP_037337143.1">
    <property type="nucleotide sequence ID" value="NZ_APNK01000012.1"/>
</dbReference>
<dbReference type="GO" id="GO:0016887">
    <property type="term" value="F:ATP hydrolysis activity"/>
    <property type="evidence" value="ECO:0007669"/>
    <property type="project" value="RHEA"/>
</dbReference>
<dbReference type="Gene3D" id="1.10.486.10">
    <property type="entry name" value="PCRA, domain 4"/>
    <property type="match status" value="1"/>
</dbReference>
<evidence type="ECO:0000256" key="3">
    <source>
        <dbReference type="ARBA" id="ARBA00022741"/>
    </source>
</evidence>
<keyword evidence="17" id="KW-1185">Reference proteome</keyword>
<dbReference type="PATRIC" id="fig|1304275.5.peg.1942"/>
<keyword evidence="5 11" id="KW-0347">Helicase</keyword>
<feature type="domain" description="UvrD-like helicase C-terminal" evidence="15">
    <location>
        <begin position="279"/>
        <end position="559"/>
    </location>
</feature>
<evidence type="ECO:0000313" key="16">
    <source>
        <dbReference type="EMBL" id="KEZ77431.1"/>
    </source>
</evidence>
<dbReference type="PANTHER" id="PTHR11070">
    <property type="entry name" value="UVRD / RECB / PCRA DNA HELICASE FAMILY MEMBER"/>
    <property type="match status" value="1"/>
</dbReference>
<dbReference type="GO" id="GO:0005829">
    <property type="term" value="C:cytosol"/>
    <property type="evidence" value="ECO:0007669"/>
    <property type="project" value="TreeGrafter"/>
</dbReference>
<protein>
    <recommendedName>
        <fullName evidence="11">ATP-dependent DNA helicase Rep</fullName>
        <ecNumber evidence="11">5.6.2.4</ecNumber>
    </recommendedName>
    <alternativeName>
        <fullName evidence="11">DNA 3'-5' helicase Rep</fullName>
    </alternativeName>
</protein>
<keyword evidence="2 11" id="KW-0235">DNA replication</keyword>
<dbReference type="InterPro" id="IPR000212">
    <property type="entry name" value="DNA_helicase_UvrD/REP"/>
</dbReference>
<reference evidence="16 17" key="1">
    <citation type="submission" date="2013-03" db="EMBL/GenBank/DDBJ databases">
        <title>Salinisphaera hydrothermalis C41B8 Genome Sequencing.</title>
        <authorList>
            <person name="Li C."/>
            <person name="Lai Q."/>
            <person name="Shao Z."/>
        </authorList>
    </citation>
    <scope>NUCLEOTIDE SEQUENCE [LARGE SCALE GENOMIC DNA]</scope>
    <source>
        <strain evidence="16 17">C41B8</strain>
    </source>
</reference>
<dbReference type="Pfam" id="PF00580">
    <property type="entry name" value="UvrD-helicase"/>
    <property type="match status" value="1"/>
</dbReference>
<dbReference type="GO" id="GO:0006260">
    <property type="term" value="P:DNA replication"/>
    <property type="evidence" value="ECO:0007669"/>
    <property type="project" value="UniProtKB-UniRule"/>
</dbReference>
<dbReference type="Proteomes" id="UP000028302">
    <property type="component" value="Unassembled WGS sequence"/>
</dbReference>
<dbReference type="CDD" id="cd18807">
    <property type="entry name" value="SF1_C_UvrD"/>
    <property type="match status" value="1"/>
</dbReference>
<dbReference type="EMBL" id="APNK01000012">
    <property type="protein sequence ID" value="KEZ77431.1"/>
    <property type="molecule type" value="Genomic_DNA"/>
</dbReference>
<keyword evidence="4 11" id="KW-0378">Hydrolase</keyword>
<dbReference type="HAMAP" id="MF_01920">
    <property type="entry name" value="Helicase_Rep"/>
    <property type="match status" value="1"/>
</dbReference>
<dbReference type="PROSITE" id="PS51217">
    <property type="entry name" value="UVRD_HELICASE_CTER"/>
    <property type="match status" value="1"/>
</dbReference>
<dbReference type="GO" id="GO:0000725">
    <property type="term" value="P:recombinational repair"/>
    <property type="evidence" value="ECO:0007669"/>
    <property type="project" value="TreeGrafter"/>
</dbReference>
<dbReference type="Pfam" id="PF13361">
    <property type="entry name" value="UvrD_C"/>
    <property type="match status" value="2"/>
</dbReference>
<evidence type="ECO:0000256" key="7">
    <source>
        <dbReference type="ARBA" id="ARBA00023125"/>
    </source>
</evidence>
<dbReference type="STRING" id="1304275.C41B8_09531"/>
<evidence type="ECO:0000256" key="4">
    <source>
        <dbReference type="ARBA" id="ARBA00022801"/>
    </source>
</evidence>
<dbReference type="InterPro" id="IPR014016">
    <property type="entry name" value="UvrD-like_ATP-bd"/>
</dbReference>
<accession>A0A084IL47</accession>